<accession>A0A2T0X6H9</accession>
<organism evidence="3 4">
    <name type="scientific">Hasllibacter halocynthiae</name>
    <dbReference type="NCBI Taxonomy" id="595589"/>
    <lineage>
        <taxon>Bacteria</taxon>
        <taxon>Pseudomonadati</taxon>
        <taxon>Pseudomonadota</taxon>
        <taxon>Alphaproteobacteria</taxon>
        <taxon>Rhodobacterales</taxon>
        <taxon>Roseobacteraceae</taxon>
        <taxon>Hasllibacter</taxon>
    </lineage>
</organism>
<dbReference type="CDD" id="cd03408">
    <property type="entry name" value="SPFH_like_u1"/>
    <property type="match status" value="1"/>
</dbReference>
<dbReference type="SUPFAM" id="SSF117892">
    <property type="entry name" value="Band 7/SPFH domain"/>
    <property type="match status" value="1"/>
</dbReference>
<keyword evidence="4" id="KW-1185">Reference proteome</keyword>
<dbReference type="Pfam" id="PF13421">
    <property type="entry name" value="Band_7_1"/>
    <property type="match status" value="1"/>
</dbReference>
<comment type="caution">
    <text evidence="3">The sequence shown here is derived from an EMBL/GenBank/DDBJ whole genome shotgun (WGS) entry which is preliminary data.</text>
</comment>
<evidence type="ECO:0000313" key="4">
    <source>
        <dbReference type="Proteomes" id="UP000238801"/>
    </source>
</evidence>
<proteinExistence type="predicted"/>
<keyword evidence="3" id="KW-0645">Protease</keyword>
<dbReference type="Pfam" id="PF14237">
    <property type="entry name" value="GYF_2"/>
    <property type="match status" value="1"/>
</dbReference>
<reference evidence="3 4" key="1">
    <citation type="submission" date="2018-03" db="EMBL/GenBank/DDBJ databases">
        <title>Genomic Encyclopedia of Archaeal and Bacterial Type Strains, Phase II (KMG-II): from individual species to whole genera.</title>
        <authorList>
            <person name="Goeker M."/>
        </authorList>
    </citation>
    <scope>NUCLEOTIDE SEQUENCE [LARGE SCALE GENOMIC DNA]</scope>
    <source>
        <strain evidence="3 4">DSM 29318</strain>
    </source>
</reference>
<feature type="domain" description="SPFH" evidence="1">
    <location>
        <begin position="26"/>
        <end position="235"/>
    </location>
</feature>
<dbReference type="GO" id="GO:0006508">
    <property type="term" value="P:proteolysis"/>
    <property type="evidence" value="ECO:0007669"/>
    <property type="project" value="UniProtKB-KW"/>
</dbReference>
<dbReference type="GO" id="GO:0008233">
    <property type="term" value="F:peptidase activity"/>
    <property type="evidence" value="ECO:0007669"/>
    <property type="project" value="UniProtKB-KW"/>
</dbReference>
<dbReference type="InterPro" id="IPR036013">
    <property type="entry name" value="Band_7/SPFH_dom_sf"/>
</dbReference>
<dbReference type="InterPro" id="IPR025640">
    <property type="entry name" value="GYF_2"/>
</dbReference>
<evidence type="ECO:0000259" key="1">
    <source>
        <dbReference type="Pfam" id="PF13421"/>
    </source>
</evidence>
<keyword evidence="3" id="KW-0378">Hydrolase</keyword>
<gene>
    <name evidence="3" type="ORF">BCF33_0130</name>
</gene>
<dbReference type="AlphaFoldDB" id="A0A2T0X6H9"/>
<dbReference type="RefSeq" id="WP_106159031.1">
    <property type="nucleotide sequence ID" value="NZ_PVTT01000001.1"/>
</dbReference>
<dbReference type="InterPro" id="IPR033880">
    <property type="entry name" value="SPFH_YdjI"/>
</dbReference>
<evidence type="ECO:0000259" key="2">
    <source>
        <dbReference type="Pfam" id="PF14237"/>
    </source>
</evidence>
<dbReference type="Proteomes" id="UP000238801">
    <property type="component" value="Unassembled WGS sequence"/>
</dbReference>
<dbReference type="EMBL" id="PVTT01000001">
    <property type="protein sequence ID" value="PRY94539.1"/>
    <property type="molecule type" value="Genomic_DNA"/>
</dbReference>
<sequence length="376" mass="40779">MPIFDFLKGELIDVIHWTDDTRDTMVHRFERQGHAIKYGAKLTVREGQAAVFVHEGQLADVFKPGLYMLETNNMPVMTTLQHWDHGFQSPFKSEIYFVATRRFTDQKWGTKNPIMMRDPEFGPVRIRAFGTYAVRVTDPGLFMQEIVGTDGEFTTHEITFQIRNVIVQAFSRIVAGSGIAVLDMAANTQEMGGLLAKAISETIRGYGLELPELYIENISLPPAVEAALDKRTSVGIAGDLNKFSQYSAAEAMTAAAQNQGSAGGGMGAGIGAGLGMAMGGMMTGGQQPGPWGPRPVEAAPAPPPPPVEHVWHIAEDGRTEGPFSKARMGRMAAEGALTRDTLVWTAGQDGWQRAGEVDELAQLFTVMPPPPPPPQG</sequence>
<name>A0A2T0X6H9_9RHOB</name>
<protein>
    <submittedName>
        <fullName evidence="3">Membrane protease subunit (Stomatin/prohibitin family)</fullName>
    </submittedName>
</protein>
<dbReference type="PANTHER" id="PTHR37826:SF2">
    <property type="entry name" value="ZINC-RIBBON DOMAIN-CONTAINING PROTEIN"/>
    <property type="match status" value="1"/>
</dbReference>
<evidence type="ECO:0000313" key="3">
    <source>
        <dbReference type="EMBL" id="PRY94539.1"/>
    </source>
</evidence>
<feature type="domain" description="GYF" evidence="2">
    <location>
        <begin position="311"/>
        <end position="360"/>
    </location>
</feature>
<dbReference type="PANTHER" id="PTHR37826">
    <property type="entry name" value="FLOTILLIN BAND_7_5 DOMAIN PROTEIN"/>
    <property type="match status" value="1"/>
</dbReference>
<dbReference type="OrthoDB" id="9764015at2"/>